<organism evidence="1">
    <name type="scientific">hydrothermal vent metagenome</name>
    <dbReference type="NCBI Taxonomy" id="652676"/>
    <lineage>
        <taxon>unclassified sequences</taxon>
        <taxon>metagenomes</taxon>
        <taxon>ecological metagenomes</taxon>
    </lineage>
</organism>
<dbReference type="AlphaFoldDB" id="A0A1W1BC99"/>
<accession>A0A1W1BC99</accession>
<dbReference type="EMBL" id="FPHE01000016">
    <property type="protein sequence ID" value="SFV51142.1"/>
    <property type="molecule type" value="Genomic_DNA"/>
</dbReference>
<reference evidence="1" key="1">
    <citation type="submission" date="2016-10" db="EMBL/GenBank/DDBJ databases">
        <authorList>
            <person name="de Groot N.N."/>
        </authorList>
    </citation>
    <scope>NUCLEOTIDE SEQUENCE</scope>
</reference>
<name>A0A1W1BC99_9ZZZZ</name>
<proteinExistence type="predicted"/>
<gene>
    <name evidence="1" type="ORF">MNB_SV-12-158</name>
</gene>
<evidence type="ECO:0000313" key="1">
    <source>
        <dbReference type="EMBL" id="SFV51142.1"/>
    </source>
</evidence>
<protein>
    <submittedName>
        <fullName evidence="1">Uncharacterized protein</fullName>
    </submittedName>
</protein>
<sequence length="167" mass="19421">MKNNDKIDITDIVKKKLRRLRRDHLYDYSVFDNIPTYKRVAFRKAISRLAKDGVIVKVGSGKFYKRGDREWSIPKELLRIVPRKREWIKKGSVPSSYLKSALSSNLFWSNPTGSISIETIISAIIANNALSDLDFARFAFGDERVIEVFLRDFDIHSRPIIRDILYV</sequence>